<protein>
    <recommendedName>
        <fullName evidence="1">Surface antigen domain-containing protein</fullName>
    </recommendedName>
</protein>
<comment type="caution">
    <text evidence="2">The sequence shown here is derived from an EMBL/GenBank/DDBJ whole genome shotgun (WGS) entry which is preliminary data.</text>
</comment>
<name>A0A5B0E1F0_9HYPH</name>
<reference evidence="2 3" key="1">
    <citation type="submission" date="2019-08" db="EMBL/GenBank/DDBJ databases">
        <title>Aureimonas fodiniaquatilis sp. nov., isolated from a coal mine wastewater.</title>
        <authorList>
            <person name="Kim W."/>
        </authorList>
    </citation>
    <scope>NUCLEOTIDE SEQUENCE [LARGE SCALE GENOMIC DNA]</scope>
    <source>
        <strain evidence="2 3">CAU 1482</strain>
    </source>
</reference>
<sequence>MGFVAFSKENYPLQAVRGAACGLFGVAALMLGGCTIAGGGLEDMIDHSTITSSIARPAKVPPPAGDADQLSDGNTVRNAVSAAKLGSGMEPLPWANAQTGAFGTITAISEVRTGPAICRSFTTSRQRFDGIALYSGQACTAGAGDWVLTQFSEAG</sequence>
<accession>A0A5B0E1F0</accession>
<organism evidence="2 3">
    <name type="scientific">Aureimonas fodinaquatilis</name>
    <dbReference type="NCBI Taxonomy" id="2565783"/>
    <lineage>
        <taxon>Bacteria</taxon>
        <taxon>Pseudomonadati</taxon>
        <taxon>Pseudomonadota</taxon>
        <taxon>Alphaproteobacteria</taxon>
        <taxon>Hyphomicrobiales</taxon>
        <taxon>Aurantimonadaceae</taxon>
        <taxon>Aureimonas</taxon>
    </lineage>
</organism>
<feature type="domain" description="Surface antigen" evidence="1">
    <location>
        <begin position="45"/>
        <end position="152"/>
    </location>
</feature>
<evidence type="ECO:0000313" key="2">
    <source>
        <dbReference type="EMBL" id="KAA0972476.1"/>
    </source>
</evidence>
<evidence type="ECO:0000259" key="1">
    <source>
        <dbReference type="Pfam" id="PF16998"/>
    </source>
</evidence>
<gene>
    <name evidence="2" type="ORF">FPY71_05140</name>
</gene>
<evidence type="ECO:0000313" key="3">
    <source>
        <dbReference type="Proteomes" id="UP000324738"/>
    </source>
</evidence>
<dbReference type="Proteomes" id="UP000324738">
    <property type="component" value="Unassembled WGS sequence"/>
</dbReference>
<keyword evidence="3" id="KW-1185">Reference proteome</keyword>
<proteinExistence type="predicted"/>
<dbReference type="OrthoDB" id="7677942at2"/>
<dbReference type="Pfam" id="PF16998">
    <property type="entry name" value="17kDa_Anti_2"/>
    <property type="match status" value="1"/>
</dbReference>
<dbReference type="AlphaFoldDB" id="A0A5B0E1F0"/>
<dbReference type="EMBL" id="VTWH01000001">
    <property type="protein sequence ID" value="KAA0972476.1"/>
    <property type="molecule type" value="Genomic_DNA"/>
</dbReference>
<dbReference type="InterPro" id="IPR032635">
    <property type="entry name" value="Anti_2"/>
</dbReference>